<dbReference type="STRING" id="76728.AQ490_16535"/>
<dbReference type="GO" id="GO:0008081">
    <property type="term" value="F:phosphoric diester hydrolase activity"/>
    <property type="evidence" value="ECO:0007669"/>
    <property type="project" value="InterPro"/>
</dbReference>
<feature type="domain" description="GP-PDE" evidence="3">
    <location>
        <begin position="76"/>
        <end position="312"/>
    </location>
</feature>
<dbReference type="EMBL" id="LLZU01000005">
    <property type="protein sequence ID" value="KRV50774.1"/>
    <property type="molecule type" value="Genomic_DNA"/>
</dbReference>
<feature type="chain" id="PRO_5038210856" evidence="2">
    <location>
        <begin position="25"/>
        <end position="334"/>
    </location>
</feature>
<proteinExistence type="predicted"/>
<name>A0A0T6LXN1_WENVI</name>
<evidence type="ECO:0000313" key="6">
    <source>
        <dbReference type="Proteomes" id="UP000050867"/>
    </source>
</evidence>
<dbReference type="AlphaFoldDB" id="A0A0T6LXN1"/>
<dbReference type="PANTHER" id="PTHR46211">
    <property type="entry name" value="GLYCEROPHOSPHORYL DIESTER PHOSPHODIESTERASE"/>
    <property type="match status" value="1"/>
</dbReference>
<dbReference type="GO" id="GO:0006629">
    <property type="term" value="P:lipid metabolic process"/>
    <property type="evidence" value="ECO:0007669"/>
    <property type="project" value="InterPro"/>
</dbReference>
<reference evidence="5 6" key="1">
    <citation type="submission" date="2015-10" db="EMBL/GenBank/DDBJ databases">
        <title>Draft genome sequence of pyrrolomycin-producing Streptomyces vitaminophilus.</title>
        <authorList>
            <person name="Graham D.E."/>
            <person name="Mahan K.M."/>
            <person name="Klingeman D.M."/>
            <person name="Hettich R.L."/>
            <person name="Parry R.J."/>
        </authorList>
    </citation>
    <scope>NUCLEOTIDE SEQUENCE [LARGE SCALE GENOMIC DNA]</scope>
    <source>
        <strain evidence="5 6">ATCC 31673</strain>
    </source>
</reference>
<dbReference type="InterPro" id="IPR017946">
    <property type="entry name" value="PLC-like_Pdiesterase_TIM-brl"/>
</dbReference>
<dbReference type="InterPro" id="IPR030395">
    <property type="entry name" value="GP_PDE_dom"/>
</dbReference>
<dbReference type="Pfam" id="PF03009">
    <property type="entry name" value="GDPD"/>
    <property type="match status" value="1"/>
</dbReference>
<evidence type="ECO:0000313" key="5">
    <source>
        <dbReference type="EMBL" id="KRV50774.1"/>
    </source>
</evidence>
<evidence type="ECO:0000256" key="1">
    <source>
        <dbReference type="SAM" id="MobiDB-lite"/>
    </source>
</evidence>
<protein>
    <submittedName>
        <fullName evidence="5">Glycerophosphodiester phosphodiesterase</fullName>
    </submittedName>
</protein>
<dbReference type="eggNOG" id="COG0584">
    <property type="taxonomic scope" value="Bacteria"/>
</dbReference>
<dbReference type="Gene3D" id="3.20.20.190">
    <property type="entry name" value="Phosphatidylinositol (PI) phosphodiesterase"/>
    <property type="match status" value="1"/>
</dbReference>
<gene>
    <name evidence="4" type="ORF">AQ490_16535</name>
    <name evidence="5" type="ORF">AQ490_16780</name>
</gene>
<evidence type="ECO:0000259" key="3">
    <source>
        <dbReference type="PROSITE" id="PS51704"/>
    </source>
</evidence>
<dbReference type="EMBL" id="LLZU01000005">
    <property type="protein sequence ID" value="KRV50767.1"/>
    <property type="molecule type" value="Genomic_DNA"/>
</dbReference>
<dbReference type="PANTHER" id="PTHR46211:SF1">
    <property type="entry name" value="GLYCEROPHOSPHODIESTER PHOSPHODIESTERASE, CYTOPLASMIC"/>
    <property type="match status" value="1"/>
</dbReference>
<keyword evidence="2" id="KW-0732">Signal</keyword>
<dbReference type="PROSITE" id="PS51704">
    <property type="entry name" value="GP_PDE"/>
    <property type="match status" value="1"/>
</dbReference>
<comment type="caution">
    <text evidence="5">The sequence shown here is derived from an EMBL/GenBank/DDBJ whole genome shotgun (WGS) entry which is preliminary data.</text>
</comment>
<keyword evidence="6" id="KW-1185">Reference proteome</keyword>
<evidence type="ECO:0000256" key="2">
    <source>
        <dbReference type="SAM" id="SignalP"/>
    </source>
</evidence>
<accession>A0A0T6LXN1</accession>
<sequence>MRSPGAVVASVLVAVVSLTWAAGAASPYASAAEHTRHRSNTSRDVPRVGPAPIAMGDAGGATPRPSVWIRPDGAPLRVVAHRGASLVAPENTLVGDEAARRGGAWWIESDVQPSRDGVPHVLHDSTVDRTTDGRGAIRDLTAAELRGLDAGSWFGAQYAGQHLPTLAAQLEDLSTRGGNLLLEIKGPHTRRQVARIITEIRSHRMTDRVLVQSFDVNALRHTRELAPELALGLLRGTLDADPVAVSKELSLTSYNPSDAALADRPAVVGDLHDAGVAVTVWTVDTATRWRALLAAGVDAVITNRPAELSGWNAARLAARASPWRTATRTGPPVL</sequence>
<dbReference type="SUPFAM" id="SSF51695">
    <property type="entry name" value="PLC-like phosphodiesterases"/>
    <property type="match status" value="1"/>
</dbReference>
<feature type="signal peptide" evidence="2">
    <location>
        <begin position="1"/>
        <end position="24"/>
    </location>
</feature>
<evidence type="ECO:0000313" key="4">
    <source>
        <dbReference type="EMBL" id="KRV50767.1"/>
    </source>
</evidence>
<dbReference type="Proteomes" id="UP000050867">
    <property type="component" value="Unassembled WGS sequence"/>
</dbReference>
<feature type="region of interest" description="Disordered" evidence="1">
    <location>
        <begin position="27"/>
        <end position="66"/>
    </location>
</feature>
<organism evidence="5 6">
    <name type="scientific">Wenjunlia vitaminophila</name>
    <name type="common">Streptomyces vitaminophilus</name>
    <dbReference type="NCBI Taxonomy" id="76728"/>
    <lineage>
        <taxon>Bacteria</taxon>
        <taxon>Bacillati</taxon>
        <taxon>Actinomycetota</taxon>
        <taxon>Actinomycetes</taxon>
        <taxon>Kitasatosporales</taxon>
        <taxon>Streptomycetaceae</taxon>
        <taxon>Wenjunlia</taxon>
    </lineage>
</organism>